<feature type="compositionally biased region" description="Polar residues" evidence="3">
    <location>
        <begin position="84"/>
        <end position="95"/>
    </location>
</feature>
<dbReference type="Gene3D" id="1.10.340.70">
    <property type="match status" value="1"/>
</dbReference>
<evidence type="ECO:0000256" key="2">
    <source>
        <dbReference type="SAM" id="Coils"/>
    </source>
</evidence>
<dbReference type="Gene3D" id="3.30.70.270">
    <property type="match status" value="2"/>
</dbReference>
<dbReference type="SUPFAM" id="SSF53098">
    <property type="entry name" value="Ribonuclease H-like"/>
    <property type="match status" value="2"/>
</dbReference>
<feature type="compositionally biased region" description="Basic and acidic residues" evidence="3">
    <location>
        <begin position="304"/>
        <end position="323"/>
    </location>
</feature>
<dbReference type="Pfam" id="PF13456">
    <property type="entry name" value="RVT_3"/>
    <property type="match status" value="1"/>
</dbReference>
<feature type="compositionally biased region" description="Polar residues" evidence="3">
    <location>
        <begin position="40"/>
        <end position="57"/>
    </location>
</feature>
<dbReference type="InterPro" id="IPR036397">
    <property type="entry name" value="RNaseH_sf"/>
</dbReference>
<feature type="compositionally biased region" description="Basic and acidic residues" evidence="3">
    <location>
        <begin position="556"/>
        <end position="568"/>
    </location>
</feature>
<dbReference type="InterPro" id="IPR043128">
    <property type="entry name" value="Rev_trsase/Diguanyl_cyclase"/>
</dbReference>
<keyword evidence="1" id="KW-0233">DNA recombination</keyword>
<accession>A0A2N9HTU1</accession>
<dbReference type="Pfam" id="PF17921">
    <property type="entry name" value="Integrase_H2C2"/>
    <property type="match status" value="1"/>
</dbReference>
<dbReference type="CDD" id="cd00303">
    <property type="entry name" value="retropepsin_like"/>
    <property type="match status" value="1"/>
</dbReference>
<dbReference type="InterPro" id="IPR000477">
    <property type="entry name" value="RT_dom"/>
</dbReference>
<feature type="region of interest" description="Disordered" evidence="3">
    <location>
        <begin position="1"/>
        <end position="95"/>
    </location>
</feature>
<dbReference type="Gene3D" id="3.10.20.370">
    <property type="match status" value="1"/>
</dbReference>
<dbReference type="InterPro" id="IPR002156">
    <property type="entry name" value="RNaseH_domain"/>
</dbReference>
<dbReference type="PANTHER" id="PTHR48475">
    <property type="entry name" value="RIBONUCLEASE H"/>
    <property type="match status" value="1"/>
</dbReference>
<dbReference type="Gene3D" id="3.10.10.10">
    <property type="entry name" value="HIV Type 1 Reverse Transcriptase, subunit A, domain 1"/>
    <property type="match status" value="1"/>
</dbReference>
<organism evidence="7">
    <name type="scientific">Fagus sylvatica</name>
    <name type="common">Beechnut</name>
    <dbReference type="NCBI Taxonomy" id="28930"/>
    <lineage>
        <taxon>Eukaryota</taxon>
        <taxon>Viridiplantae</taxon>
        <taxon>Streptophyta</taxon>
        <taxon>Embryophyta</taxon>
        <taxon>Tracheophyta</taxon>
        <taxon>Spermatophyta</taxon>
        <taxon>Magnoliopsida</taxon>
        <taxon>eudicotyledons</taxon>
        <taxon>Gunneridae</taxon>
        <taxon>Pentapetalae</taxon>
        <taxon>rosids</taxon>
        <taxon>fabids</taxon>
        <taxon>Fagales</taxon>
        <taxon>Fagaceae</taxon>
        <taxon>Fagus</taxon>
    </lineage>
</organism>
<dbReference type="GO" id="GO:0003676">
    <property type="term" value="F:nucleic acid binding"/>
    <property type="evidence" value="ECO:0007669"/>
    <property type="project" value="InterPro"/>
</dbReference>
<evidence type="ECO:0000259" key="6">
    <source>
        <dbReference type="PROSITE" id="PS50994"/>
    </source>
</evidence>
<dbReference type="CDD" id="cd09279">
    <property type="entry name" value="RNase_HI_like"/>
    <property type="match status" value="1"/>
</dbReference>
<dbReference type="PANTHER" id="PTHR48475:SF1">
    <property type="entry name" value="RNASE H TYPE-1 DOMAIN-CONTAINING PROTEIN"/>
    <property type="match status" value="1"/>
</dbReference>
<feature type="region of interest" description="Disordered" evidence="3">
    <location>
        <begin position="511"/>
        <end position="568"/>
    </location>
</feature>
<gene>
    <name evidence="7" type="ORF">FSB_LOCUS43297</name>
</gene>
<dbReference type="InterPro" id="IPR001584">
    <property type="entry name" value="Integrase_cat-core"/>
</dbReference>
<dbReference type="CDD" id="cd01647">
    <property type="entry name" value="RT_LTR"/>
    <property type="match status" value="1"/>
</dbReference>
<dbReference type="InterPro" id="IPR012337">
    <property type="entry name" value="RNaseH-like_sf"/>
</dbReference>
<protein>
    <submittedName>
        <fullName evidence="7">Uncharacterized protein</fullName>
    </submittedName>
</protein>
<dbReference type="InterPro" id="IPR041588">
    <property type="entry name" value="Integrase_H2C2"/>
</dbReference>
<feature type="region of interest" description="Disordered" evidence="3">
    <location>
        <begin position="304"/>
        <end position="333"/>
    </location>
</feature>
<feature type="domain" description="RNase H type-1" evidence="5">
    <location>
        <begin position="1085"/>
        <end position="1194"/>
    </location>
</feature>
<evidence type="ECO:0000313" key="7">
    <source>
        <dbReference type="EMBL" id="SPD15415.1"/>
    </source>
</evidence>
<name>A0A2N9HTU1_FAGSY</name>
<dbReference type="InterPro" id="IPR041577">
    <property type="entry name" value="RT_RNaseH_2"/>
</dbReference>
<dbReference type="CDD" id="cd09274">
    <property type="entry name" value="RNase_HI_RT_Ty3"/>
    <property type="match status" value="1"/>
</dbReference>
<evidence type="ECO:0000259" key="4">
    <source>
        <dbReference type="PROSITE" id="PS50878"/>
    </source>
</evidence>
<feature type="coiled-coil region" evidence="2">
    <location>
        <begin position="1503"/>
        <end position="1540"/>
    </location>
</feature>
<dbReference type="Gene3D" id="3.30.420.10">
    <property type="entry name" value="Ribonuclease H-like superfamily/Ribonuclease H"/>
    <property type="match status" value="2"/>
</dbReference>
<feature type="compositionally biased region" description="Basic residues" evidence="3">
    <location>
        <begin position="70"/>
        <end position="83"/>
    </location>
</feature>
<proteinExistence type="predicted"/>
<dbReference type="SUPFAM" id="SSF56672">
    <property type="entry name" value="DNA/RNA polymerases"/>
    <property type="match status" value="1"/>
</dbReference>
<dbReference type="Pfam" id="PF17919">
    <property type="entry name" value="RT_RNaseH_2"/>
    <property type="match status" value="1"/>
</dbReference>
<evidence type="ECO:0000256" key="1">
    <source>
        <dbReference type="ARBA" id="ARBA00023172"/>
    </source>
</evidence>
<dbReference type="Gene3D" id="2.40.70.10">
    <property type="entry name" value="Acid Proteases"/>
    <property type="match status" value="1"/>
</dbReference>
<dbReference type="GO" id="GO:0015074">
    <property type="term" value="P:DNA integration"/>
    <property type="evidence" value="ECO:0007669"/>
    <property type="project" value="InterPro"/>
</dbReference>
<evidence type="ECO:0000259" key="5">
    <source>
        <dbReference type="PROSITE" id="PS50879"/>
    </source>
</evidence>
<dbReference type="PROSITE" id="PS50878">
    <property type="entry name" value="RT_POL"/>
    <property type="match status" value="1"/>
</dbReference>
<dbReference type="Pfam" id="PF00665">
    <property type="entry name" value="rve"/>
    <property type="match status" value="1"/>
</dbReference>
<dbReference type="PROSITE" id="PS50994">
    <property type="entry name" value="INTEGRASE"/>
    <property type="match status" value="1"/>
</dbReference>
<feature type="compositionally biased region" description="Polar residues" evidence="3">
    <location>
        <begin position="545"/>
        <end position="555"/>
    </location>
</feature>
<reference evidence="7" key="1">
    <citation type="submission" date="2018-02" db="EMBL/GenBank/DDBJ databases">
        <authorList>
            <person name="Cohen D.B."/>
            <person name="Kent A.D."/>
        </authorList>
    </citation>
    <scope>NUCLEOTIDE SEQUENCE</scope>
</reference>
<dbReference type="EMBL" id="OIVN01004095">
    <property type="protein sequence ID" value="SPD15415.1"/>
    <property type="molecule type" value="Genomic_DNA"/>
</dbReference>
<dbReference type="GO" id="GO:0004523">
    <property type="term" value="F:RNA-DNA hybrid ribonuclease activity"/>
    <property type="evidence" value="ECO:0007669"/>
    <property type="project" value="InterPro"/>
</dbReference>
<dbReference type="GO" id="GO:0006310">
    <property type="term" value="P:DNA recombination"/>
    <property type="evidence" value="ECO:0007669"/>
    <property type="project" value="UniProtKB-KW"/>
</dbReference>
<evidence type="ECO:0000256" key="3">
    <source>
        <dbReference type="SAM" id="MobiDB-lite"/>
    </source>
</evidence>
<keyword evidence="2" id="KW-0175">Coiled coil</keyword>
<feature type="domain" description="Reverse transcriptase" evidence="4">
    <location>
        <begin position="719"/>
        <end position="898"/>
    </location>
</feature>
<dbReference type="InterPro" id="IPR043502">
    <property type="entry name" value="DNA/RNA_pol_sf"/>
</dbReference>
<feature type="domain" description="Integrase catalytic" evidence="6">
    <location>
        <begin position="1328"/>
        <end position="1487"/>
    </location>
</feature>
<dbReference type="PROSITE" id="PS50879">
    <property type="entry name" value="RNASE_H_1"/>
    <property type="match status" value="1"/>
</dbReference>
<sequence>MEEKGDPESEGENPANTLPKRRVLSRFKKSTLVHPRARRTSTSSNPKWETPLKSSFNLDRDQADGPQLSRFKKSTLVHPRARRTSTSSNPKWETPLKSSFNLDRDQADGPQLQVQKFQLHTQPRNIQTPFKIKLHSPWIVERHGEESDLEDPLILGAWKGSSFALQHYDGSAVNIMSKVTMKRLGISTEELSKSRLVIQGFNQEGQRAIGIIRLDVTMEDLKTRPLFHVIDSKTSYNLLLGRPWLHENGIVPSTLHQCFKYSDGKQVKKVMADLQPFTEAESHFADAKFYLNCDMVNDTLPEDSKRAREKGKGHDETPHEDSRLSVAAAPKSHIASKGASPILRYVPLSKRKEGQTPFGLVAEAKVRPNEPTQEKDVAVLKSNLTLPLPKLDKVASTKPPLKGFVKSASDSIKEGSLPDKRTKEGFDPKAYKLLAKSGYDFNNPSQLGQLYSDCVEEKSQGLNQTQSKLRQQGYAIETPKTGLGYSSQEPVRISAKGKNERRTALHISFEVAEEESQAEPAPRSSVFDRLTSPTPRESAFDRLGSPSTSKVASQSKVEKGDTRKKDESEICSLVPSRMKRELAVEVSVGSSLKAKRRTIIHTNSSSDDEPDEAPHAIEDGGQATVDELKELNLGTIDEPRPIFVSALLTPAEEKEYLELLTEYKDVFAWTYKEMPGLDPRVAVHRLAIKQEARPVKQAQRRFRPELLPQIEAEVNKLEQAGFIREVQFPKWIANIVPVRKKNGQIRVCVDFRDLNRACPKDDFPLPNTELMVDSTIGHEALSFMDGSSGYNQIRMAPEDEELTAFRTPKGIYCYKVMPFGLKNAGATYQRAMQKIFDDILHKIVQCYVDDLVVKTRKREEHIRDLRIVFNRLRKYQLKMNPLKCAFGVTSGKFLGFIIRTSRHRRRCQPFSRLMKKDTNFEWDEACKNAFESIKKYLLNPPVLGVPIPGKPLILYIAAQEQSLGALLAQKNEVEKEKALYYLSRKLTGAELRYSPIEKMCLALFFSIHKLRHYMQAHTIHLVAKVDPVKYILSRPVISGRLAKWSVAFQEFEIAYVPQKAIKGQALANFLADHPIPADWELSDDFPDEDVLYTEILPPWMMLNEPCSNNVAEYQALIAGLQMALDMKISYLEVYGDSKLVINQLLTHYEVRNEGLVPYFRLATRLIEEFDGISLEHIPRSENKIADALANLATTLALSEEERDEDWRQPLIDYLEHGKLPDDSRHKTEVRRRAPRFIYYKDTLYRRSFDGLFLRCLGKGETDQAMEEAHSGVCGAHQSGPKLYHRIKRMGYYWPTIVKDCMDYAKRCEACQLHANYIHQPPEPLHPTVASWPFDAWGLDVVGPLPKSSAGHLYILAATDYFSKWAEVISLKEVKKENVVNFIRTHLIYRYGVPRYIMTDNGKPFYNSLMDQLCEKFGFKQYKSSMYNAPANGLAEAFNKTLCNLLKKVVERSKRDWHERIGEALWAYRTTYRTPTQATPYSLVYGVEAVLPLERQIPSLRIAIQEGLTNEENARLRLEELEALDEKRLEAQQHLECYQARLSRAFQQEGQASIIPTRRFGTRSPKANQHFA</sequence>
<dbReference type="InterPro" id="IPR021109">
    <property type="entry name" value="Peptidase_aspartic_dom_sf"/>
</dbReference>
<dbReference type="Pfam" id="PF00078">
    <property type="entry name" value="RVT_1"/>
    <property type="match status" value="1"/>
</dbReference>
<feature type="compositionally biased region" description="Basic residues" evidence="3">
    <location>
        <begin position="19"/>
        <end position="39"/>
    </location>
</feature>